<feature type="compositionally biased region" description="Polar residues" evidence="5">
    <location>
        <begin position="226"/>
        <end position="235"/>
    </location>
</feature>
<dbReference type="EMBL" id="CATQJA010002653">
    <property type="protein sequence ID" value="CAJ0578049.1"/>
    <property type="molecule type" value="Genomic_DNA"/>
</dbReference>
<accession>A0AA36D171</accession>
<feature type="compositionally biased region" description="Basic and acidic residues" evidence="5">
    <location>
        <begin position="23"/>
        <end position="38"/>
    </location>
</feature>
<dbReference type="Pfam" id="PF00057">
    <property type="entry name" value="Ldl_recept_a"/>
    <property type="match status" value="1"/>
</dbReference>
<feature type="non-terminal residue" evidence="8">
    <location>
        <position position="1"/>
    </location>
</feature>
<dbReference type="FunFam" id="1.10.238.10:FF:000178">
    <property type="entry name" value="Calmodulin-2 A"/>
    <property type="match status" value="1"/>
</dbReference>
<feature type="domain" description="EF-hand" evidence="7">
    <location>
        <begin position="130"/>
        <end position="165"/>
    </location>
</feature>
<dbReference type="InterPro" id="IPR000859">
    <property type="entry name" value="CUB_dom"/>
</dbReference>
<feature type="domain" description="EF-hand" evidence="7">
    <location>
        <begin position="91"/>
        <end position="126"/>
    </location>
</feature>
<keyword evidence="2" id="KW-0106">Calcium</keyword>
<dbReference type="CDD" id="cd00051">
    <property type="entry name" value="EFh"/>
    <property type="match status" value="1"/>
</dbReference>
<dbReference type="InterPro" id="IPR018247">
    <property type="entry name" value="EF_Hand_1_Ca_BS"/>
</dbReference>
<feature type="region of interest" description="Disordered" evidence="5">
    <location>
        <begin position="207"/>
        <end position="239"/>
    </location>
</feature>
<evidence type="ECO:0000256" key="3">
    <source>
        <dbReference type="ARBA" id="ARBA00023157"/>
    </source>
</evidence>
<dbReference type="CDD" id="cd00112">
    <property type="entry name" value="LDLa"/>
    <property type="match status" value="1"/>
</dbReference>
<dbReference type="AlphaFoldDB" id="A0AA36D171"/>
<dbReference type="PROSITE" id="PS01180">
    <property type="entry name" value="CUB"/>
    <property type="match status" value="2"/>
</dbReference>
<evidence type="ECO:0000313" key="8">
    <source>
        <dbReference type="EMBL" id="CAJ0578049.1"/>
    </source>
</evidence>
<evidence type="ECO:0000256" key="2">
    <source>
        <dbReference type="ARBA" id="ARBA00022837"/>
    </source>
</evidence>
<feature type="domain" description="CUB" evidence="6">
    <location>
        <begin position="398"/>
        <end position="512"/>
    </location>
</feature>
<dbReference type="PANTHER" id="PTHR24251">
    <property type="entry name" value="OVOCHYMASE-RELATED"/>
    <property type="match status" value="1"/>
</dbReference>
<dbReference type="Pfam" id="PF13499">
    <property type="entry name" value="EF-hand_7"/>
    <property type="match status" value="2"/>
</dbReference>
<evidence type="ECO:0000259" key="7">
    <source>
        <dbReference type="PROSITE" id="PS50222"/>
    </source>
</evidence>
<name>A0AA36D171_9BILA</name>
<feature type="compositionally biased region" description="Basic and acidic residues" evidence="5">
    <location>
        <begin position="215"/>
        <end position="224"/>
    </location>
</feature>
<protein>
    <submittedName>
        <fullName evidence="8">Uncharacterized protein</fullName>
    </submittedName>
</protein>
<gene>
    <name evidence="8" type="ORF">MSPICULIGERA_LOCUS16313</name>
</gene>
<dbReference type="InterPro" id="IPR002048">
    <property type="entry name" value="EF_hand_dom"/>
</dbReference>
<dbReference type="PROSITE" id="PS01209">
    <property type="entry name" value="LDLRA_1"/>
    <property type="match status" value="1"/>
</dbReference>
<sequence>MPNNRVAPQPLNAETLRNGNLKLRRDSSQSHASQHTEDGSSTARTAKGEQKYSKKELKEWKQLFGMFDTDGSGAIGSEELKKAMRELGVGMSDEHIENIIREVDSDGNGEIDFDEFCACMKKSQRLAKATNDELIRECFEIFDQDRNGVITENEFKYVAKEFGEFSDELADKVFRELDVSSVGHLSIDQFAAIVEDYLFSERSEYGGPGGLSRDASLRSLERPEQQPWTSRSRGGTRSECPRIALPAPEIFPENNSNLCGTLFGLGLESLASIASPKYPEHYPSKQDCVRVIQASPGYDIVVKFNHFFQIEDAYGSNPAQDQPCPNDYIEFRDGRYGFSTLIGKFCGNVLPAVEIRAVSGYMWMRFHSDDYLEYKGFHATHEMVRSLAPAYSQGANECHFEVHNALDGWIDSKAIQHVRPNPGPVECVWRIESPPHLQLSLSFDQFELARPNNCEDNFVEVFAGTTGTPIKRLCGLMASNIYTGGHVLFLRLRLSSGKLVALTKIRALYSSFINDKNCSLIDMLSCGDGKCIPKELACNLNRNCPYASDETLCTVVALYVWSFHAHTFCEPFGEKLEAPTPVENGHLKPEHAILQHY</sequence>
<dbReference type="Gene3D" id="1.10.238.10">
    <property type="entry name" value="EF-hand"/>
    <property type="match status" value="2"/>
</dbReference>
<dbReference type="InterPro" id="IPR002172">
    <property type="entry name" value="LDrepeatLR_classA_rpt"/>
</dbReference>
<dbReference type="CDD" id="cd00041">
    <property type="entry name" value="CUB"/>
    <property type="match status" value="2"/>
</dbReference>
<dbReference type="InterPro" id="IPR036055">
    <property type="entry name" value="LDL_receptor-like_sf"/>
</dbReference>
<keyword evidence="3 4" id="KW-1015">Disulfide bond</keyword>
<dbReference type="SMART" id="SM00042">
    <property type="entry name" value="CUB"/>
    <property type="match status" value="2"/>
</dbReference>
<keyword evidence="9" id="KW-1185">Reference proteome</keyword>
<dbReference type="Pfam" id="PF00431">
    <property type="entry name" value="CUB"/>
    <property type="match status" value="2"/>
</dbReference>
<organism evidence="8 9">
    <name type="scientific">Mesorhabditis spiculigera</name>
    <dbReference type="NCBI Taxonomy" id="96644"/>
    <lineage>
        <taxon>Eukaryota</taxon>
        <taxon>Metazoa</taxon>
        <taxon>Ecdysozoa</taxon>
        <taxon>Nematoda</taxon>
        <taxon>Chromadorea</taxon>
        <taxon>Rhabditida</taxon>
        <taxon>Rhabditina</taxon>
        <taxon>Rhabditomorpha</taxon>
        <taxon>Rhabditoidea</taxon>
        <taxon>Rhabditidae</taxon>
        <taxon>Mesorhabditinae</taxon>
        <taxon>Mesorhabditis</taxon>
    </lineage>
</organism>
<dbReference type="SMART" id="SM00054">
    <property type="entry name" value="EFh"/>
    <property type="match status" value="4"/>
</dbReference>
<feature type="disulfide bond" evidence="4">
    <location>
        <begin position="526"/>
        <end position="544"/>
    </location>
</feature>
<evidence type="ECO:0000256" key="5">
    <source>
        <dbReference type="SAM" id="MobiDB-lite"/>
    </source>
</evidence>
<dbReference type="InterPro" id="IPR011992">
    <property type="entry name" value="EF-hand-dom_pair"/>
</dbReference>
<dbReference type="PANTHER" id="PTHR24251:SF28">
    <property type="entry name" value="NEUROPILIN AND TOLLOID-LIKE, ISOFORM B"/>
    <property type="match status" value="1"/>
</dbReference>
<evidence type="ECO:0000313" key="9">
    <source>
        <dbReference type="Proteomes" id="UP001177023"/>
    </source>
</evidence>
<feature type="domain" description="CUB" evidence="6">
    <location>
        <begin position="259"/>
        <end position="384"/>
    </location>
</feature>
<dbReference type="InterPro" id="IPR023415">
    <property type="entry name" value="LDLR_class-A_CS"/>
</dbReference>
<keyword evidence="1" id="KW-0677">Repeat</keyword>
<dbReference type="InterPro" id="IPR035914">
    <property type="entry name" value="Sperma_CUB_dom_sf"/>
</dbReference>
<dbReference type="PROSITE" id="PS50068">
    <property type="entry name" value="LDLRA_2"/>
    <property type="match status" value="1"/>
</dbReference>
<dbReference type="Gene3D" id="2.60.120.290">
    <property type="entry name" value="Spermadhesin, CUB domain"/>
    <property type="match status" value="2"/>
</dbReference>
<dbReference type="Gene3D" id="4.10.400.10">
    <property type="entry name" value="Low-density Lipoprotein Receptor"/>
    <property type="match status" value="1"/>
</dbReference>
<dbReference type="PROSITE" id="PS50222">
    <property type="entry name" value="EF_HAND_2"/>
    <property type="match status" value="3"/>
</dbReference>
<evidence type="ECO:0000256" key="4">
    <source>
        <dbReference type="PROSITE-ProRule" id="PRU00124"/>
    </source>
</evidence>
<evidence type="ECO:0000256" key="1">
    <source>
        <dbReference type="ARBA" id="ARBA00022737"/>
    </source>
</evidence>
<feature type="region of interest" description="Disordered" evidence="5">
    <location>
        <begin position="1"/>
        <end position="53"/>
    </location>
</feature>
<dbReference type="SMART" id="SM00192">
    <property type="entry name" value="LDLa"/>
    <property type="match status" value="1"/>
</dbReference>
<proteinExistence type="predicted"/>
<dbReference type="PROSITE" id="PS00018">
    <property type="entry name" value="EF_HAND_1"/>
    <property type="match status" value="3"/>
</dbReference>
<comment type="caution">
    <text evidence="8">The sequence shown here is derived from an EMBL/GenBank/DDBJ whole genome shotgun (WGS) entry which is preliminary data.</text>
</comment>
<feature type="domain" description="EF-hand" evidence="7">
    <location>
        <begin position="55"/>
        <end position="90"/>
    </location>
</feature>
<dbReference type="GO" id="GO:0043226">
    <property type="term" value="C:organelle"/>
    <property type="evidence" value="ECO:0007669"/>
    <property type="project" value="UniProtKB-ARBA"/>
</dbReference>
<dbReference type="SUPFAM" id="SSF57424">
    <property type="entry name" value="LDL receptor-like module"/>
    <property type="match status" value="1"/>
</dbReference>
<dbReference type="SUPFAM" id="SSF47473">
    <property type="entry name" value="EF-hand"/>
    <property type="match status" value="1"/>
</dbReference>
<dbReference type="Proteomes" id="UP001177023">
    <property type="component" value="Unassembled WGS sequence"/>
</dbReference>
<reference evidence="8" key="1">
    <citation type="submission" date="2023-06" db="EMBL/GenBank/DDBJ databases">
        <authorList>
            <person name="Delattre M."/>
        </authorList>
    </citation>
    <scope>NUCLEOTIDE SEQUENCE</scope>
    <source>
        <strain evidence="8">AF72</strain>
    </source>
</reference>
<dbReference type="SUPFAM" id="SSF49854">
    <property type="entry name" value="Spermadhesin, CUB domain"/>
    <property type="match status" value="2"/>
</dbReference>
<comment type="caution">
    <text evidence="4">Lacks conserved residue(s) required for the propagation of feature annotation.</text>
</comment>
<dbReference type="GO" id="GO:0005509">
    <property type="term" value="F:calcium ion binding"/>
    <property type="evidence" value="ECO:0007669"/>
    <property type="project" value="InterPro"/>
</dbReference>
<evidence type="ECO:0000259" key="6">
    <source>
        <dbReference type="PROSITE" id="PS01180"/>
    </source>
</evidence>
<feature type="disulfide bond" evidence="4">
    <location>
        <begin position="538"/>
        <end position="553"/>
    </location>
</feature>